<name>A0ABP5CR74_9ACTN</name>
<evidence type="ECO:0008006" key="3">
    <source>
        <dbReference type="Google" id="ProtNLM"/>
    </source>
</evidence>
<protein>
    <recommendedName>
        <fullName evidence="3">DUF4136 domain-containing protein</fullName>
    </recommendedName>
</protein>
<reference evidence="2" key="1">
    <citation type="journal article" date="2019" name="Int. J. Syst. Evol. Microbiol.">
        <title>The Global Catalogue of Microorganisms (GCM) 10K type strain sequencing project: providing services to taxonomists for standard genome sequencing and annotation.</title>
        <authorList>
            <consortium name="The Broad Institute Genomics Platform"/>
            <consortium name="The Broad Institute Genome Sequencing Center for Infectious Disease"/>
            <person name="Wu L."/>
            <person name="Ma J."/>
        </authorList>
    </citation>
    <scope>NUCLEOTIDE SEQUENCE [LARGE SCALE GENOMIC DNA]</scope>
    <source>
        <strain evidence="2">JCM 15309</strain>
    </source>
</reference>
<evidence type="ECO:0000313" key="2">
    <source>
        <dbReference type="Proteomes" id="UP001500571"/>
    </source>
</evidence>
<gene>
    <name evidence="1" type="ORF">GCM10009798_27440</name>
</gene>
<dbReference type="Proteomes" id="UP001500571">
    <property type="component" value="Unassembled WGS sequence"/>
</dbReference>
<proteinExistence type="predicted"/>
<dbReference type="EMBL" id="BAAAPB010000002">
    <property type="protein sequence ID" value="GAA1965623.1"/>
    <property type="molecule type" value="Genomic_DNA"/>
</dbReference>
<sequence length="220" mass="22938">MVLVRRTLAALLVSTGLGLVSGGCGTFARSYDPAGVDELTIPTPSPAPADFTATVDNPWLPLRSGTTLTYKVTRPTLPDATRTVAVLPGRVDVAGVATTAVRETLGSEVTTDYYAQDTHGNVWWFGHEGAAGGWRAGQGGAQAGLAMAATPRTGDGYRTAYLPGVVEDVATVVEVDGDQVQIDVTSALTPGGVSRETYRRGTGLISRIVATTGEYDELRP</sequence>
<comment type="caution">
    <text evidence="1">The sequence shown here is derived from an EMBL/GenBank/DDBJ whole genome shotgun (WGS) entry which is preliminary data.</text>
</comment>
<evidence type="ECO:0000313" key="1">
    <source>
        <dbReference type="EMBL" id="GAA1965623.1"/>
    </source>
</evidence>
<organism evidence="1 2">
    <name type="scientific">Nocardioides panacihumi</name>
    <dbReference type="NCBI Taxonomy" id="400774"/>
    <lineage>
        <taxon>Bacteria</taxon>
        <taxon>Bacillati</taxon>
        <taxon>Actinomycetota</taxon>
        <taxon>Actinomycetes</taxon>
        <taxon>Propionibacteriales</taxon>
        <taxon>Nocardioidaceae</taxon>
        <taxon>Nocardioides</taxon>
    </lineage>
</organism>
<dbReference type="RefSeq" id="WP_344045578.1">
    <property type="nucleotide sequence ID" value="NZ_BAAAPB010000002.1"/>
</dbReference>
<dbReference type="PROSITE" id="PS51257">
    <property type="entry name" value="PROKAR_LIPOPROTEIN"/>
    <property type="match status" value="1"/>
</dbReference>
<accession>A0ABP5CR74</accession>
<keyword evidence="2" id="KW-1185">Reference proteome</keyword>